<name>A0AAE4B5X0_9RHOB</name>
<comment type="caution">
    <text evidence="1">The sequence shown here is derived from an EMBL/GenBank/DDBJ whole genome shotgun (WGS) entry which is preliminary data.</text>
</comment>
<dbReference type="EMBL" id="JANHAX010000006">
    <property type="protein sequence ID" value="MDQ2091612.1"/>
    <property type="molecule type" value="Genomic_DNA"/>
</dbReference>
<evidence type="ECO:0000313" key="2">
    <source>
        <dbReference type="Proteomes" id="UP001226762"/>
    </source>
</evidence>
<protein>
    <submittedName>
        <fullName evidence="1">Uncharacterized protein</fullName>
    </submittedName>
</protein>
<proteinExistence type="predicted"/>
<dbReference type="AlphaFoldDB" id="A0AAE4B5X0"/>
<gene>
    <name evidence="1" type="ORF">NO357_17045</name>
</gene>
<reference evidence="1" key="1">
    <citation type="submission" date="2022-07" db="EMBL/GenBank/DDBJ databases">
        <authorList>
            <person name="Otstavnykh N."/>
            <person name="Isaeva M."/>
            <person name="Bystritskaya E."/>
        </authorList>
    </citation>
    <scope>NUCLEOTIDE SEQUENCE</scope>
    <source>
        <strain evidence="1">KCTC 52189</strain>
    </source>
</reference>
<evidence type="ECO:0000313" key="1">
    <source>
        <dbReference type="EMBL" id="MDQ2091612.1"/>
    </source>
</evidence>
<accession>A0AAE4B5X0</accession>
<sequence length="260" mass="27683">MTTQNRGGSRQVSPRNWAVATLAGLASLQTEVVPLATATSALAEQAGEAGEAGIEMSQGLAACLTRFDYFEGTYRIAALTGAELLRSYVLTGFPWALRLCLGRQPGGAIRRLRGSARPDRRGAGGGRVAVAARHPGLDQGAADAGAHLARPLPPDREAVLEKVRRALLAHPLFQAVACPKGFSGMVLSRTEGGGEYGNHIDNALMTGGRADMSFKIFPLCQRFTKVARSVSRTGWKIGRLSSARVRRWSIPLTRCTGSSR</sequence>
<dbReference type="Proteomes" id="UP001226762">
    <property type="component" value="Unassembled WGS sequence"/>
</dbReference>
<keyword evidence="2" id="KW-1185">Reference proteome</keyword>
<dbReference type="RefSeq" id="WP_306736914.1">
    <property type="nucleotide sequence ID" value="NZ_JANHAX010000006.1"/>
</dbReference>
<reference evidence="1" key="2">
    <citation type="submission" date="2023-02" db="EMBL/GenBank/DDBJ databases">
        <title>'Rhodoalgimonas zhirmunskyi' gen. nov., isolated from a red alga.</title>
        <authorList>
            <person name="Nedashkovskaya O.I."/>
            <person name="Otstavnykh N.Y."/>
            <person name="Bystritskaya E.P."/>
            <person name="Balabanova L.A."/>
            <person name="Isaeva M.P."/>
        </authorList>
    </citation>
    <scope>NUCLEOTIDE SEQUENCE</scope>
    <source>
        <strain evidence="1">KCTC 52189</strain>
    </source>
</reference>
<organism evidence="1 2">
    <name type="scientific">Marimonas arenosa</name>
    <dbReference type="NCBI Taxonomy" id="1795305"/>
    <lineage>
        <taxon>Bacteria</taxon>
        <taxon>Pseudomonadati</taxon>
        <taxon>Pseudomonadota</taxon>
        <taxon>Alphaproteobacteria</taxon>
        <taxon>Rhodobacterales</taxon>
        <taxon>Paracoccaceae</taxon>
        <taxon>Marimonas</taxon>
    </lineage>
</organism>